<comment type="caution">
    <text evidence="2">The sequence shown here is derived from an EMBL/GenBank/DDBJ whole genome shotgun (WGS) entry which is preliminary data.</text>
</comment>
<evidence type="ECO:0000313" key="2">
    <source>
        <dbReference type="EMBL" id="KAL3766956.1"/>
    </source>
</evidence>
<keyword evidence="1" id="KW-1133">Transmembrane helix</keyword>
<accession>A0ABD3MYC5</accession>
<gene>
    <name evidence="2" type="ORF">ACHAWO_010064</name>
</gene>
<organism evidence="2 3">
    <name type="scientific">Cyclotella atomus</name>
    <dbReference type="NCBI Taxonomy" id="382360"/>
    <lineage>
        <taxon>Eukaryota</taxon>
        <taxon>Sar</taxon>
        <taxon>Stramenopiles</taxon>
        <taxon>Ochrophyta</taxon>
        <taxon>Bacillariophyta</taxon>
        <taxon>Coscinodiscophyceae</taxon>
        <taxon>Thalassiosirophycidae</taxon>
        <taxon>Stephanodiscales</taxon>
        <taxon>Stephanodiscaceae</taxon>
        <taxon>Cyclotella</taxon>
    </lineage>
</organism>
<evidence type="ECO:0000313" key="3">
    <source>
        <dbReference type="Proteomes" id="UP001530400"/>
    </source>
</evidence>
<dbReference type="EMBL" id="JALLPJ020001376">
    <property type="protein sequence ID" value="KAL3766956.1"/>
    <property type="molecule type" value="Genomic_DNA"/>
</dbReference>
<sequence>MKANVISSIIVSSMSTASSSSNNIAAPALRSLMQHSRHLEDNNDDQQVQNNTGFDLSQYSVKFEKCQTTKQYDANKNNNGNSVLSTKRFIIFRLCPDDSCSNYGKYLIDMDSYLQAAIPQLEAMQEQYCEECNACVNVDDDGCNGVDLDTCYQKCTNIANMESNGYVDAALYTQCGKVYQNQNTGVAYYAGAMCSSSGTKIKIGLFSDQTCSTLAEADNIDHYIKNDNGYNVKLSYHLLKQTFSAADGGNFVVNCYQDGGVSDMCQNLYEEAGKCESTYGFAGMSYDAESYSSQISNEQQVCEFISKIKAGHYDQTGEIVLTGLSTYSLSGANLSDSQIFALTFFVVGVVGLALYAFYLRRKVVGSQKALSDLRGLRWDVSVILFDPNK</sequence>
<keyword evidence="3" id="KW-1185">Reference proteome</keyword>
<dbReference type="AlphaFoldDB" id="A0ABD3MYC5"/>
<keyword evidence="1" id="KW-0472">Membrane</keyword>
<reference evidence="2 3" key="1">
    <citation type="submission" date="2024-10" db="EMBL/GenBank/DDBJ databases">
        <title>Updated reference genomes for cyclostephanoid diatoms.</title>
        <authorList>
            <person name="Roberts W.R."/>
            <person name="Alverson A.J."/>
        </authorList>
    </citation>
    <scope>NUCLEOTIDE SEQUENCE [LARGE SCALE GENOMIC DNA]</scope>
    <source>
        <strain evidence="2 3">AJA010-31</strain>
    </source>
</reference>
<keyword evidence="1" id="KW-0812">Transmembrane</keyword>
<evidence type="ECO:0000256" key="1">
    <source>
        <dbReference type="SAM" id="Phobius"/>
    </source>
</evidence>
<dbReference type="Proteomes" id="UP001530400">
    <property type="component" value="Unassembled WGS sequence"/>
</dbReference>
<proteinExistence type="predicted"/>
<name>A0ABD3MYC5_9STRA</name>
<protein>
    <submittedName>
        <fullName evidence="2">Uncharacterized protein</fullName>
    </submittedName>
</protein>
<feature type="transmembrane region" description="Helical" evidence="1">
    <location>
        <begin position="339"/>
        <end position="358"/>
    </location>
</feature>